<gene>
    <name evidence="1" type="ORF">N4264_06770</name>
</gene>
<reference evidence="1" key="1">
    <citation type="submission" date="2022-09" db="EMBL/GenBank/DDBJ databases">
        <title>Tahibacter sp. nov., isolated from a fresh water.</title>
        <authorList>
            <person name="Baek J.H."/>
            <person name="Lee J.K."/>
            <person name="Kim J.M."/>
            <person name="Jeon C.O."/>
        </authorList>
    </citation>
    <scope>NUCLEOTIDE SEQUENCE</scope>
    <source>
        <strain evidence="1">W38</strain>
    </source>
</reference>
<dbReference type="InterPro" id="IPR013078">
    <property type="entry name" value="His_Pase_superF_clade-1"/>
</dbReference>
<sequence>MLLGRAFVAWNDGHLADVMPESLDQFRERAARAARRAGTAAGDGTALVVSSGGAIARCAQALLDLDEPRTVELNLQLSNSGIVELWHEHGRWTLRRWNDLPHFAPSDLAQLRSFV</sequence>
<organism evidence="1 2">
    <name type="scientific">Tahibacter amnicola</name>
    <dbReference type="NCBI Taxonomy" id="2976241"/>
    <lineage>
        <taxon>Bacteria</taxon>
        <taxon>Pseudomonadati</taxon>
        <taxon>Pseudomonadota</taxon>
        <taxon>Gammaproteobacteria</taxon>
        <taxon>Lysobacterales</taxon>
        <taxon>Rhodanobacteraceae</taxon>
        <taxon>Tahibacter</taxon>
    </lineage>
</organism>
<keyword evidence="2" id="KW-1185">Reference proteome</keyword>
<protein>
    <submittedName>
        <fullName evidence="1">Histidine phosphatase family protein</fullName>
    </submittedName>
</protein>
<dbReference type="SUPFAM" id="SSF53254">
    <property type="entry name" value="Phosphoglycerate mutase-like"/>
    <property type="match status" value="1"/>
</dbReference>
<dbReference type="Pfam" id="PF00300">
    <property type="entry name" value="His_Phos_1"/>
    <property type="match status" value="1"/>
</dbReference>
<dbReference type="Gene3D" id="3.40.50.1240">
    <property type="entry name" value="Phosphoglycerate mutase-like"/>
    <property type="match status" value="1"/>
</dbReference>
<proteinExistence type="predicted"/>
<accession>A0ABY6BHL9</accession>
<name>A0ABY6BHL9_9GAMM</name>
<dbReference type="EMBL" id="CP104694">
    <property type="protein sequence ID" value="UXI69345.1"/>
    <property type="molecule type" value="Genomic_DNA"/>
</dbReference>
<evidence type="ECO:0000313" key="1">
    <source>
        <dbReference type="EMBL" id="UXI69345.1"/>
    </source>
</evidence>
<dbReference type="InterPro" id="IPR029033">
    <property type="entry name" value="His_PPase_superfam"/>
</dbReference>
<dbReference type="RefSeq" id="WP_261696300.1">
    <property type="nucleotide sequence ID" value="NZ_CP104694.1"/>
</dbReference>
<evidence type="ECO:0000313" key="2">
    <source>
        <dbReference type="Proteomes" id="UP001064632"/>
    </source>
</evidence>
<dbReference type="Proteomes" id="UP001064632">
    <property type="component" value="Chromosome"/>
</dbReference>